<name>A0A5A7PXJ8_STRAF</name>
<feature type="region of interest" description="Disordered" evidence="1">
    <location>
        <begin position="1"/>
        <end position="27"/>
    </location>
</feature>
<sequence>MVSLEKALQSTLNSTTEQPTSPRASFSSDFFDERDFISICPDPMWGLHGSLDELNNSELDMIEFEFEFPSGSRRPSTMMPADELCHQGKMLPFLQPGPKKPGPKPREETAKMSWLPDEGPSPRPPKCTVLWKELLSLKKRRATSAPPDLSLSDAVGKKVIQRRIRPGISVPICSQAKSAAFSPIFRSRKGGFREVR</sequence>
<comment type="caution">
    <text evidence="2">The sequence shown here is derived from an EMBL/GenBank/DDBJ whole genome shotgun (WGS) entry which is preliminary data.</text>
</comment>
<keyword evidence="2" id="KW-0238">DNA-binding</keyword>
<dbReference type="AlphaFoldDB" id="A0A5A7PXJ8"/>
<evidence type="ECO:0000256" key="1">
    <source>
        <dbReference type="SAM" id="MobiDB-lite"/>
    </source>
</evidence>
<dbReference type="EMBL" id="BKCP01005372">
    <property type="protein sequence ID" value="GER37426.1"/>
    <property type="molecule type" value="Genomic_DNA"/>
</dbReference>
<evidence type="ECO:0000313" key="2">
    <source>
        <dbReference type="EMBL" id="GER37426.1"/>
    </source>
</evidence>
<dbReference type="Proteomes" id="UP000325081">
    <property type="component" value="Unassembled WGS sequence"/>
</dbReference>
<reference evidence="3" key="1">
    <citation type="journal article" date="2019" name="Curr. Biol.">
        <title>Genome Sequence of Striga asiatica Provides Insight into the Evolution of Plant Parasitism.</title>
        <authorList>
            <person name="Yoshida S."/>
            <person name="Kim S."/>
            <person name="Wafula E.K."/>
            <person name="Tanskanen J."/>
            <person name="Kim Y.M."/>
            <person name="Honaas L."/>
            <person name="Yang Z."/>
            <person name="Spallek T."/>
            <person name="Conn C.E."/>
            <person name="Ichihashi Y."/>
            <person name="Cheong K."/>
            <person name="Cui S."/>
            <person name="Der J.P."/>
            <person name="Gundlach H."/>
            <person name="Jiao Y."/>
            <person name="Hori C."/>
            <person name="Ishida J.K."/>
            <person name="Kasahara H."/>
            <person name="Kiba T."/>
            <person name="Kim M.S."/>
            <person name="Koo N."/>
            <person name="Laohavisit A."/>
            <person name="Lee Y.H."/>
            <person name="Lumba S."/>
            <person name="McCourt P."/>
            <person name="Mortimer J.C."/>
            <person name="Mutuku J.M."/>
            <person name="Nomura T."/>
            <person name="Sasaki-Sekimoto Y."/>
            <person name="Seto Y."/>
            <person name="Wang Y."/>
            <person name="Wakatake T."/>
            <person name="Sakakibara H."/>
            <person name="Demura T."/>
            <person name="Yamaguchi S."/>
            <person name="Yoneyama K."/>
            <person name="Manabe R.I."/>
            <person name="Nelson D.C."/>
            <person name="Schulman A.H."/>
            <person name="Timko M.P."/>
            <person name="dePamphilis C.W."/>
            <person name="Choi D."/>
            <person name="Shirasu K."/>
        </authorList>
    </citation>
    <scope>NUCLEOTIDE SEQUENCE [LARGE SCALE GENOMIC DNA]</scope>
    <source>
        <strain evidence="3">cv. UVA1</strain>
    </source>
</reference>
<accession>A0A5A7PXJ8</accession>
<feature type="compositionally biased region" description="Polar residues" evidence="1">
    <location>
        <begin position="8"/>
        <end position="24"/>
    </location>
</feature>
<feature type="region of interest" description="Disordered" evidence="1">
    <location>
        <begin position="95"/>
        <end position="121"/>
    </location>
</feature>
<gene>
    <name evidence="2" type="ORF">STAS_13829</name>
</gene>
<dbReference type="PANTHER" id="PTHR31722:SF2">
    <property type="entry name" value="DNA CROSS-LINK REPAIR 1 PROTEIN-LIKE"/>
    <property type="match status" value="1"/>
</dbReference>
<dbReference type="OrthoDB" id="1927989at2759"/>
<evidence type="ECO:0000313" key="3">
    <source>
        <dbReference type="Proteomes" id="UP000325081"/>
    </source>
</evidence>
<proteinExistence type="predicted"/>
<keyword evidence="3" id="KW-1185">Reference proteome</keyword>
<dbReference type="PANTHER" id="PTHR31722">
    <property type="entry name" value="OS06G0675200 PROTEIN"/>
    <property type="match status" value="1"/>
</dbReference>
<organism evidence="2 3">
    <name type="scientific">Striga asiatica</name>
    <name type="common">Asiatic witchweed</name>
    <name type="synonym">Buchnera asiatica</name>
    <dbReference type="NCBI Taxonomy" id="4170"/>
    <lineage>
        <taxon>Eukaryota</taxon>
        <taxon>Viridiplantae</taxon>
        <taxon>Streptophyta</taxon>
        <taxon>Embryophyta</taxon>
        <taxon>Tracheophyta</taxon>
        <taxon>Spermatophyta</taxon>
        <taxon>Magnoliopsida</taxon>
        <taxon>eudicotyledons</taxon>
        <taxon>Gunneridae</taxon>
        <taxon>Pentapetalae</taxon>
        <taxon>asterids</taxon>
        <taxon>lamiids</taxon>
        <taxon>Lamiales</taxon>
        <taxon>Orobanchaceae</taxon>
        <taxon>Buchnereae</taxon>
        <taxon>Striga</taxon>
    </lineage>
</organism>
<protein>
    <submittedName>
        <fullName evidence="2">WRKY DNA-binding protein 57</fullName>
    </submittedName>
</protein>
<dbReference type="GO" id="GO:0003677">
    <property type="term" value="F:DNA binding"/>
    <property type="evidence" value="ECO:0007669"/>
    <property type="project" value="UniProtKB-KW"/>
</dbReference>